<dbReference type="AlphaFoldDB" id="A0A0F5JXV8"/>
<dbReference type="NCBIfam" id="TIGR01726">
    <property type="entry name" value="HEQRo_perm_3TM"/>
    <property type="match status" value="1"/>
</dbReference>
<dbReference type="OrthoDB" id="6534575at2"/>
<evidence type="ECO:0000256" key="1">
    <source>
        <dbReference type="ARBA" id="ARBA00004429"/>
    </source>
</evidence>
<dbReference type="PATRIC" id="fig|28092.6.peg.4446"/>
<dbReference type="RefSeq" id="WP_024906219.1">
    <property type="nucleotide sequence ID" value="NZ_CADFGU010000003.1"/>
</dbReference>
<feature type="transmembrane region" description="Helical" evidence="8">
    <location>
        <begin position="202"/>
        <end position="223"/>
    </location>
</feature>
<dbReference type="Proteomes" id="UP000033618">
    <property type="component" value="Unassembled WGS sequence"/>
</dbReference>
<dbReference type="SUPFAM" id="SSF161098">
    <property type="entry name" value="MetI-like"/>
    <property type="match status" value="1"/>
</dbReference>
<evidence type="ECO:0000259" key="9">
    <source>
        <dbReference type="PROSITE" id="PS50928"/>
    </source>
</evidence>
<evidence type="ECO:0000256" key="6">
    <source>
        <dbReference type="ARBA" id="ARBA00022989"/>
    </source>
</evidence>
<keyword evidence="6 8" id="KW-1133">Transmembrane helix</keyword>
<dbReference type="PANTHER" id="PTHR30614">
    <property type="entry name" value="MEMBRANE COMPONENT OF AMINO ACID ABC TRANSPORTER"/>
    <property type="match status" value="1"/>
</dbReference>
<keyword evidence="5 8" id="KW-0812">Transmembrane</keyword>
<dbReference type="GO" id="GO:0043190">
    <property type="term" value="C:ATP-binding cassette (ABC) transporter complex"/>
    <property type="evidence" value="ECO:0007669"/>
    <property type="project" value="InterPro"/>
</dbReference>
<evidence type="ECO:0000313" key="11">
    <source>
        <dbReference type="Proteomes" id="UP000033618"/>
    </source>
</evidence>
<dbReference type="Gene3D" id="1.10.3720.10">
    <property type="entry name" value="MetI-like"/>
    <property type="match status" value="1"/>
</dbReference>
<sequence>MGSLSSHLSILTPDNIRLLATGLLGTILLSLGSWLLAFLFGIALATIRMSKIRIVAFLVVCFIEYQRNVPPLVHIFLWYFGVSNVMPQSIQDWANANHSEYFFTAIAIGLYYSAYLAEDIRSGLRGVSLGQRQAAKALGLSYLGTMRYVILPQAMRKALPPLISGSVLLVKTSSLAMIVGAIELTYATKEIASNTFQTLDIYGVSTVLYVVLALTLMGVGAWLSRRFSIVSR</sequence>
<evidence type="ECO:0000256" key="3">
    <source>
        <dbReference type="ARBA" id="ARBA00022448"/>
    </source>
</evidence>
<reference evidence="10 11" key="1">
    <citation type="submission" date="2015-03" db="EMBL/GenBank/DDBJ databases">
        <title>Draft Genome Sequence of Burkholderia andropogonis type strain ICMP2807, isolated from Sorghum bicolor.</title>
        <authorList>
            <person name="Lopes-Santos L."/>
            <person name="Castro D.B."/>
            <person name="Ottoboni L.M."/>
            <person name="Park D."/>
            <person name="Weirc B.S."/>
            <person name="Destefano S.A."/>
        </authorList>
    </citation>
    <scope>NUCLEOTIDE SEQUENCE [LARGE SCALE GENOMIC DNA]</scope>
    <source>
        <strain evidence="10 11">ICMP2807</strain>
    </source>
</reference>
<feature type="transmembrane region" description="Helical" evidence="8">
    <location>
        <begin position="20"/>
        <end position="47"/>
    </location>
</feature>
<evidence type="ECO:0000256" key="7">
    <source>
        <dbReference type="ARBA" id="ARBA00023136"/>
    </source>
</evidence>
<dbReference type="PROSITE" id="PS50928">
    <property type="entry name" value="ABC_TM1"/>
    <property type="match status" value="1"/>
</dbReference>
<comment type="subcellular location">
    <subcellularLocation>
        <location evidence="1">Cell inner membrane</location>
        <topology evidence="1">Multi-pass membrane protein</topology>
    </subcellularLocation>
    <subcellularLocation>
        <location evidence="8">Cell membrane</location>
        <topology evidence="8">Multi-pass membrane protein</topology>
    </subcellularLocation>
</comment>
<dbReference type="EMBL" id="LAQU01000024">
    <property type="protein sequence ID" value="KKB62107.1"/>
    <property type="molecule type" value="Genomic_DNA"/>
</dbReference>
<dbReference type="InterPro" id="IPR010065">
    <property type="entry name" value="AA_ABC_transptr_permease_3TM"/>
</dbReference>
<evidence type="ECO:0000256" key="2">
    <source>
        <dbReference type="ARBA" id="ARBA00010072"/>
    </source>
</evidence>
<dbReference type="GO" id="GO:0022857">
    <property type="term" value="F:transmembrane transporter activity"/>
    <property type="evidence" value="ECO:0007669"/>
    <property type="project" value="InterPro"/>
</dbReference>
<feature type="domain" description="ABC transmembrane type-1" evidence="9">
    <location>
        <begin position="23"/>
        <end position="220"/>
    </location>
</feature>
<evidence type="ECO:0000256" key="5">
    <source>
        <dbReference type="ARBA" id="ARBA00022692"/>
    </source>
</evidence>
<evidence type="ECO:0000256" key="4">
    <source>
        <dbReference type="ARBA" id="ARBA00022475"/>
    </source>
</evidence>
<dbReference type="STRING" id="28092.WM40_18945"/>
<evidence type="ECO:0000256" key="8">
    <source>
        <dbReference type="RuleBase" id="RU363032"/>
    </source>
</evidence>
<gene>
    <name evidence="10" type="ORF">WM40_18945</name>
</gene>
<dbReference type="InterPro" id="IPR000515">
    <property type="entry name" value="MetI-like"/>
</dbReference>
<proteinExistence type="inferred from homology"/>
<keyword evidence="7 8" id="KW-0472">Membrane</keyword>
<keyword evidence="11" id="KW-1185">Reference proteome</keyword>
<dbReference type="Pfam" id="PF00528">
    <property type="entry name" value="BPD_transp_1"/>
    <property type="match status" value="1"/>
</dbReference>
<dbReference type="PANTHER" id="PTHR30614:SF47">
    <property type="entry name" value="ABC TRANSPORTER PERMEASE"/>
    <property type="match status" value="1"/>
</dbReference>
<keyword evidence="3 8" id="KW-0813">Transport</keyword>
<evidence type="ECO:0000313" key="10">
    <source>
        <dbReference type="EMBL" id="KKB62107.1"/>
    </source>
</evidence>
<name>A0A0F5JXV8_9BURK</name>
<dbReference type="CDD" id="cd06261">
    <property type="entry name" value="TM_PBP2"/>
    <property type="match status" value="1"/>
</dbReference>
<comment type="similarity">
    <text evidence="2">Belongs to the binding-protein-dependent transport system permease family. HisMQ subfamily.</text>
</comment>
<dbReference type="InterPro" id="IPR035906">
    <property type="entry name" value="MetI-like_sf"/>
</dbReference>
<protein>
    <submittedName>
        <fullName evidence="10">Amino acid ABC transporter permease</fullName>
    </submittedName>
</protein>
<dbReference type="GO" id="GO:0006865">
    <property type="term" value="P:amino acid transport"/>
    <property type="evidence" value="ECO:0007669"/>
    <property type="project" value="TreeGrafter"/>
</dbReference>
<accession>A0A0F5JXV8</accession>
<organism evidence="10 11">
    <name type="scientific">Robbsia andropogonis</name>
    <dbReference type="NCBI Taxonomy" id="28092"/>
    <lineage>
        <taxon>Bacteria</taxon>
        <taxon>Pseudomonadati</taxon>
        <taxon>Pseudomonadota</taxon>
        <taxon>Betaproteobacteria</taxon>
        <taxon>Burkholderiales</taxon>
        <taxon>Burkholderiaceae</taxon>
        <taxon>Robbsia</taxon>
    </lineage>
</organism>
<comment type="caution">
    <text evidence="10">The sequence shown here is derived from an EMBL/GenBank/DDBJ whole genome shotgun (WGS) entry which is preliminary data.</text>
</comment>
<feature type="transmembrane region" description="Helical" evidence="8">
    <location>
        <begin position="162"/>
        <end position="182"/>
    </location>
</feature>
<keyword evidence="4" id="KW-1003">Cell membrane</keyword>
<dbReference type="InterPro" id="IPR043429">
    <property type="entry name" value="ArtM/GltK/GlnP/TcyL/YhdX-like"/>
</dbReference>